<reference evidence="2" key="1">
    <citation type="submission" date="2011-08" db="EMBL/GenBank/DDBJ databases">
        <authorList>
            <person name="Rombauts S."/>
        </authorList>
    </citation>
    <scope>NUCLEOTIDE SEQUENCE</scope>
    <source>
        <strain evidence="2">London</strain>
    </source>
</reference>
<organism evidence="1 2">
    <name type="scientific">Tetranychus urticae</name>
    <name type="common">Two-spotted spider mite</name>
    <dbReference type="NCBI Taxonomy" id="32264"/>
    <lineage>
        <taxon>Eukaryota</taxon>
        <taxon>Metazoa</taxon>
        <taxon>Ecdysozoa</taxon>
        <taxon>Arthropoda</taxon>
        <taxon>Chelicerata</taxon>
        <taxon>Arachnida</taxon>
        <taxon>Acari</taxon>
        <taxon>Acariformes</taxon>
        <taxon>Trombidiformes</taxon>
        <taxon>Prostigmata</taxon>
        <taxon>Eleutherengona</taxon>
        <taxon>Raphignathae</taxon>
        <taxon>Tetranychoidea</taxon>
        <taxon>Tetranychidae</taxon>
        <taxon>Tetranychus</taxon>
    </lineage>
</organism>
<name>T1KXP4_TETUR</name>
<proteinExistence type="predicted"/>
<dbReference type="HOGENOM" id="CLU_071407_0_0_1"/>
<keyword evidence="2" id="KW-1185">Reference proteome</keyword>
<protein>
    <submittedName>
        <fullName evidence="1">Uncharacterized protein</fullName>
    </submittedName>
</protein>
<dbReference type="AlphaFoldDB" id="T1KXP4"/>
<dbReference type="Proteomes" id="UP000015104">
    <property type="component" value="Unassembled WGS sequence"/>
</dbReference>
<evidence type="ECO:0000313" key="2">
    <source>
        <dbReference type="Proteomes" id="UP000015104"/>
    </source>
</evidence>
<reference evidence="1" key="2">
    <citation type="submission" date="2015-06" db="UniProtKB">
        <authorList>
            <consortium name="EnsemblMetazoa"/>
        </authorList>
    </citation>
    <scope>IDENTIFICATION</scope>
</reference>
<dbReference type="EMBL" id="CAEY01000696">
    <property type="status" value="NOT_ANNOTATED_CDS"/>
    <property type="molecule type" value="Genomic_DNA"/>
</dbReference>
<evidence type="ECO:0000313" key="1">
    <source>
        <dbReference type="EnsemblMetazoa" id="tetur26g00890.1"/>
    </source>
</evidence>
<dbReference type="EnsemblMetazoa" id="tetur26g00890.1">
    <property type="protein sequence ID" value="tetur26g00890.1"/>
    <property type="gene ID" value="tetur26g00890"/>
</dbReference>
<sequence>MHLLSWKDSRWNLFTYSVCILVLVTPLDPVYKEILSFWFGQFNLSVTQTLFEKMNTNDNDRDKTTIKVQVSDAYRDIIIDWSQEYSDIRKGIFRQLAEFTGMSVEKTSVVRFAKPPGNDVHPANPFLHPRGDLATCSFVKPYREPEYRPQDRPQGCYRYTNEDIRDKFFRDGDCFALNTTMFMNMVTLDTFHVQYRLVHLDLIDETECNRLFCHHTSNKAYLTKQAKIMNSNIESYLRDQPRPVPRERDTLDDEFIAAWVIRQREIHADLNIGQYFNSYCRFFQDGMFFVPCPRIYWPYRG</sequence>
<accession>T1KXP4</accession>